<feature type="coiled-coil region" evidence="1">
    <location>
        <begin position="86"/>
        <end position="113"/>
    </location>
</feature>
<evidence type="ECO:0000313" key="3">
    <source>
        <dbReference type="Proteomes" id="UP000515160"/>
    </source>
</evidence>
<dbReference type="OrthoDB" id="8184679at2759"/>
<evidence type="ECO:0000256" key="1">
    <source>
        <dbReference type="SAM" id="Coils"/>
    </source>
</evidence>
<proteinExistence type="predicted"/>
<keyword evidence="1" id="KW-0175">Coiled coil</keyword>
<feature type="region of interest" description="Disordered" evidence="2">
    <location>
        <begin position="130"/>
        <end position="160"/>
    </location>
</feature>
<name>A0A6P8WZ06_DROAB</name>
<dbReference type="Proteomes" id="UP000515160">
    <property type="component" value="Chromosome 3"/>
</dbReference>
<accession>A0A6P8WZ06</accession>
<protein>
    <submittedName>
        <fullName evidence="4">Uncharacterized protein</fullName>
    </submittedName>
</protein>
<dbReference type="GeneID" id="117569648"/>
<dbReference type="AlphaFoldDB" id="A0A6P8WZ06"/>
<dbReference type="RefSeq" id="XP_034106784.1">
    <property type="nucleotide sequence ID" value="XM_034250893.2"/>
</dbReference>
<keyword evidence="3" id="KW-1185">Reference proteome</keyword>
<feature type="compositionally biased region" description="Low complexity" evidence="2">
    <location>
        <begin position="130"/>
        <end position="159"/>
    </location>
</feature>
<evidence type="ECO:0000313" key="4">
    <source>
        <dbReference type="RefSeq" id="XP_034106784.1"/>
    </source>
</evidence>
<sequence>MVAFYDDEYEGIEQPKTLTYWVRNFRMKRVQMRRKMRGSGSLRVNAILSTALFNAEHELRRKQQERFSRWLDIQTKFVPHGKTHCASDANEKYEAAAAETERAEFERRNIENNLWSSELSGLDSFLSSLSSSNNNNNGSSNNKTNNNGSSNNFITNNNNQHHCAIAVQS</sequence>
<gene>
    <name evidence="4" type="primary">LOC117569648</name>
</gene>
<evidence type="ECO:0000256" key="2">
    <source>
        <dbReference type="SAM" id="MobiDB-lite"/>
    </source>
</evidence>
<reference evidence="4" key="1">
    <citation type="submission" date="2025-08" db="UniProtKB">
        <authorList>
            <consortium name="RefSeq"/>
        </authorList>
    </citation>
    <scope>IDENTIFICATION</scope>
    <source>
        <strain evidence="4">15112-1751.03</strain>
        <tissue evidence="4">Whole Adult</tissue>
    </source>
</reference>
<organism evidence="3 4">
    <name type="scientific">Drosophila albomicans</name>
    <name type="common">Fruit fly</name>
    <dbReference type="NCBI Taxonomy" id="7291"/>
    <lineage>
        <taxon>Eukaryota</taxon>
        <taxon>Metazoa</taxon>
        <taxon>Ecdysozoa</taxon>
        <taxon>Arthropoda</taxon>
        <taxon>Hexapoda</taxon>
        <taxon>Insecta</taxon>
        <taxon>Pterygota</taxon>
        <taxon>Neoptera</taxon>
        <taxon>Endopterygota</taxon>
        <taxon>Diptera</taxon>
        <taxon>Brachycera</taxon>
        <taxon>Muscomorpha</taxon>
        <taxon>Ephydroidea</taxon>
        <taxon>Drosophilidae</taxon>
        <taxon>Drosophila</taxon>
    </lineage>
</organism>